<dbReference type="EMBL" id="JBIASD010000043">
    <property type="protein sequence ID" value="MFF3671299.1"/>
    <property type="molecule type" value="Genomic_DNA"/>
</dbReference>
<sequence>MARRPVRQHTTPQVALVSLVALINAYNRLGVIVRTPGGFLRARRVMSPGTPWATALRCGGWLL</sequence>
<name>A0ABW6T207_9ACTN</name>
<protein>
    <submittedName>
        <fullName evidence="1">Uncharacterized protein</fullName>
    </submittedName>
</protein>
<accession>A0ABW6T207</accession>
<proteinExistence type="predicted"/>
<dbReference type="Proteomes" id="UP001602013">
    <property type="component" value="Unassembled WGS sequence"/>
</dbReference>
<reference evidence="1 2" key="1">
    <citation type="submission" date="2024-10" db="EMBL/GenBank/DDBJ databases">
        <title>The Natural Products Discovery Center: Release of the First 8490 Sequenced Strains for Exploring Actinobacteria Biosynthetic Diversity.</title>
        <authorList>
            <person name="Kalkreuter E."/>
            <person name="Kautsar S.A."/>
            <person name="Yang D."/>
            <person name="Bader C.D."/>
            <person name="Teijaro C.N."/>
            <person name="Fluegel L."/>
            <person name="Davis C.M."/>
            <person name="Simpson J.R."/>
            <person name="Lauterbach L."/>
            <person name="Steele A.D."/>
            <person name="Gui C."/>
            <person name="Meng S."/>
            <person name="Li G."/>
            <person name="Viehrig K."/>
            <person name="Ye F."/>
            <person name="Su P."/>
            <person name="Kiefer A.F."/>
            <person name="Nichols A."/>
            <person name="Cepeda A.J."/>
            <person name="Yan W."/>
            <person name="Fan B."/>
            <person name="Jiang Y."/>
            <person name="Adhikari A."/>
            <person name="Zheng C.-J."/>
            <person name="Schuster L."/>
            <person name="Cowan T.M."/>
            <person name="Smanski M.J."/>
            <person name="Chevrette M.G."/>
            <person name="De Carvalho L.P.S."/>
            <person name="Shen B."/>
        </authorList>
    </citation>
    <scope>NUCLEOTIDE SEQUENCE [LARGE SCALE GENOMIC DNA]</scope>
    <source>
        <strain evidence="1 2">NPDC002173</strain>
    </source>
</reference>
<comment type="caution">
    <text evidence="1">The sequence shown here is derived from an EMBL/GenBank/DDBJ whole genome shotgun (WGS) entry which is preliminary data.</text>
</comment>
<evidence type="ECO:0000313" key="2">
    <source>
        <dbReference type="Proteomes" id="UP001602013"/>
    </source>
</evidence>
<dbReference type="RefSeq" id="WP_387417486.1">
    <property type="nucleotide sequence ID" value="NZ_JBIASD010000043.1"/>
</dbReference>
<gene>
    <name evidence="1" type="ORF">ACFYXI_37515</name>
</gene>
<evidence type="ECO:0000313" key="1">
    <source>
        <dbReference type="EMBL" id="MFF3671299.1"/>
    </source>
</evidence>
<organism evidence="1 2">
    <name type="scientific">Microtetraspora malaysiensis</name>
    <dbReference type="NCBI Taxonomy" id="161358"/>
    <lineage>
        <taxon>Bacteria</taxon>
        <taxon>Bacillati</taxon>
        <taxon>Actinomycetota</taxon>
        <taxon>Actinomycetes</taxon>
        <taxon>Streptosporangiales</taxon>
        <taxon>Streptosporangiaceae</taxon>
        <taxon>Microtetraspora</taxon>
    </lineage>
</organism>
<keyword evidence="2" id="KW-1185">Reference proteome</keyword>